<evidence type="ECO:0000256" key="1">
    <source>
        <dbReference type="ARBA" id="ARBA00000085"/>
    </source>
</evidence>
<organism evidence="9 10">
    <name type="scientific">Flaviaesturariibacter flavus</name>
    <dbReference type="NCBI Taxonomy" id="2502780"/>
    <lineage>
        <taxon>Bacteria</taxon>
        <taxon>Pseudomonadati</taxon>
        <taxon>Bacteroidota</taxon>
        <taxon>Chitinophagia</taxon>
        <taxon>Chitinophagales</taxon>
        <taxon>Chitinophagaceae</taxon>
        <taxon>Flaviaestuariibacter</taxon>
    </lineage>
</organism>
<evidence type="ECO:0000259" key="7">
    <source>
        <dbReference type="PROSITE" id="PS50112"/>
    </source>
</evidence>
<evidence type="ECO:0000313" key="9">
    <source>
        <dbReference type="EMBL" id="TCJ12088.1"/>
    </source>
</evidence>
<dbReference type="OrthoDB" id="9124519at2"/>
<dbReference type="InterPro" id="IPR035965">
    <property type="entry name" value="PAS-like_dom_sf"/>
</dbReference>
<dbReference type="SMART" id="SM00086">
    <property type="entry name" value="PAC"/>
    <property type="match status" value="2"/>
</dbReference>
<comment type="catalytic activity">
    <reaction evidence="1">
        <text>ATP + protein L-histidine = ADP + protein N-phospho-L-histidine.</text>
        <dbReference type="EC" id="2.7.13.3"/>
    </reaction>
</comment>
<dbReference type="Proteomes" id="UP000295334">
    <property type="component" value="Unassembled WGS sequence"/>
</dbReference>
<dbReference type="EC" id="2.7.13.3" evidence="2"/>
<dbReference type="GO" id="GO:0004673">
    <property type="term" value="F:protein histidine kinase activity"/>
    <property type="evidence" value="ECO:0007669"/>
    <property type="project" value="UniProtKB-EC"/>
</dbReference>
<dbReference type="Gene3D" id="3.30.450.20">
    <property type="entry name" value="PAS domain"/>
    <property type="match status" value="5"/>
</dbReference>
<dbReference type="Pfam" id="PF08447">
    <property type="entry name" value="PAS_3"/>
    <property type="match status" value="3"/>
</dbReference>
<dbReference type="Pfam" id="PF08448">
    <property type="entry name" value="PAS_4"/>
    <property type="match status" value="2"/>
</dbReference>
<keyword evidence="3" id="KW-0597">Phosphoprotein</keyword>
<protein>
    <recommendedName>
        <fullName evidence="2">histidine kinase</fullName>
        <ecNumber evidence="2">2.7.13.3</ecNumber>
    </recommendedName>
</protein>
<reference evidence="9 10" key="1">
    <citation type="submission" date="2019-03" db="EMBL/GenBank/DDBJ databases">
        <authorList>
            <person name="Kim M.K.M."/>
        </authorList>
    </citation>
    <scope>NUCLEOTIDE SEQUENCE [LARGE SCALE GENOMIC DNA]</scope>
    <source>
        <strain evidence="9 10">17J68-12</strain>
    </source>
</reference>
<evidence type="ECO:0000256" key="4">
    <source>
        <dbReference type="ARBA" id="ARBA00022679"/>
    </source>
</evidence>
<dbReference type="RefSeq" id="WP_131450564.1">
    <property type="nucleotide sequence ID" value="NZ_SJZI01000052.1"/>
</dbReference>
<dbReference type="PANTHER" id="PTHR43304">
    <property type="entry name" value="PHYTOCHROME-LIKE PROTEIN CPH1"/>
    <property type="match status" value="1"/>
</dbReference>
<comment type="caution">
    <text evidence="9">The sequence shown here is derived from an EMBL/GenBank/DDBJ whole genome shotgun (WGS) entry which is preliminary data.</text>
</comment>
<keyword evidence="5" id="KW-0418">Kinase</keyword>
<dbReference type="Gene3D" id="2.10.70.100">
    <property type="match status" value="1"/>
</dbReference>
<feature type="domain" description="PAS" evidence="7">
    <location>
        <begin position="432"/>
        <end position="477"/>
    </location>
</feature>
<dbReference type="PANTHER" id="PTHR43304:SF1">
    <property type="entry name" value="PAC DOMAIN-CONTAINING PROTEIN"/>
    <property type="match status" value="1"/>
</dbReference>
<evidence type="ECO:0000256" key="5">
    <source>
        <dbReference type="ARBA" id="ARBA00022777"/>
    </source>
</evidence>
<feature type="domain" description="PAC" evidence="8">
    <location>
        <begin position="346"/>
        <end position="397"/>
    </location>
</feature>
<feature type="region of interest" description="Disordered" evidence="6">
    <location>
        <begin position="103"/>
        <end position="125"/>
    </location>
</feature>
<evidence type="ECO:0000256" key="3">
    <source>
        <dbReference type="ARBA" id="ARBA00022553"/>
    </source>
</evidence>
<dbReference type="InterPro" id="IPR013656">
    <property type="entry name" value="PAS_4"/>
</dbReference>
<keyword evidence="4" id="KW-0808">Transferase</keyword>
<evidence type="ECO:0000259" key="8">
    <source>
        <dbReference type="PROSITE" id="PS50113"/>
    </source>
</evidence>
<evidence type="ECO:0000313" key="10">
    <source>
        <dbReference type="Proteomes" id="UP000295334"/>
    </source>
</evidence>
<dbReference type="InterPro" id="IPR000700">
    <property type="entry name" value="PAS-assoc_C"/>
</dbReference>
<dbReference type="InterPro" id="IPR001610">
    <property type="entry name" value="PAC"/>
</dbReference>
<accession>A0A4R1B6V7</accession>
<evidence type="ECO:0000256" key="6">
    <source>
        <dbReference type="SAM" id="MobiDB-lite"/>
    </source>
</evidence>
<dbReference type="SMART" id="SM00091">
    <property type="entry name" value="PAS"/>
    <property type="match status" value="4"/>
</dbReference>
<keyword evidence="10" id="KW-1185">Reference proteome</keyword>
<dbReference type="EMBL" id="SJZI01000052">
    <property type="protein sequence ID" value="TCJ12088.1"/>
    <property type="molecule type" value="Genomic_DNA"/>
</dbReference>
<name>A0A4R1B6V7_9BACT</name>
<dbReference type="PROSITE" id="PS50112">
    <property type="entry name" value="PAS"/>
    <property type="match status" value="1"/>
</dbReference>
<dbReference type="CDD" id="cd00130">
    <property type="entry name" value="PAS"/>
    <property type="match status" value="3"/>
</dbReference>
<proteinExistence type="predicted"/>
<dbReference type="InterPro" id="IPR013655">
    <property type="entry name" value="PAS_fold_3"/>
</dbReference>
<dbReference type="InterPro" id="IPR052162">
    <property type="entry name" value="Sensor_kinase/Photoreceptor"/>
</dbReference>
<dbReference type="PROSITE" id="PS50113">
    <property type="entry name" value="PAC"/>
    <property type="match status" value="1"/>
</dbReference>
<dbReference type="SUPFAM" id="SSF55785">
    <property type="entry name" value="PYP-like sensor domain (PAS domain)"/>
    <property type="match status" value="5"/>
</dbReference>
<evidence type="ECO:0000256" key="2">
    <source>
        <dbReference type="ARBA" id="ARBA00012438"/>
    </source>
</evidence>
<dbReference type="AlphaFoldDB" id="A0A4R1B6V7"/>
<gene>
    <name evidence="9" type="ORF">EPD60_16155</name>
</gene>
<dbReference type="InterPro" id="IPR000014">
    <property type="entry name" value="PAS"/>
</dbReference>
<sequence>MHHSHSSNDSDAGRVIYLFLDDHSWKLEGRWQWPAASTALFGSDVAAEAPEFFEGTRGILHPDDVASLRTALELANGKPLRVRFRLITTYGSVLPVEGVSVNASAAGQEQSPEPVPPWREAEERSTEKKEAARLRYRATAADLAERQSGTGTWYYNAGTGEAWYSDNCYRLHGLQPQSSNAHLFTFAAYVHPADAHTVEDSFDRAYRRRLPLDITYRIQTAGHQERSIRLCTSWSQDEAGADILYALLQDCSEQAALEEQLAEANDRAQERHEALCAAERLGYLGSWALNAHTGKWSFSDHYYRLLGLQPRSVEPSDALLLQYVHPDDREMLAEACRRFEDEHVSPELEYRALRNDGQVRHLQLRGRTALLPSGELLLIGSVRDITLQHALERREARWRETAALREEVQHLGERAAAGCTWTWDIRHDKMEWSPGFYELLGYKPNSLPLTQKLLSSFLHPDDRKKFSEHVNTVLQTKGAADLQLRLQTKDSLRYLNVHLQVLRETAGAHFVATFHDETALRQEQHAGAERERLLAVLANTFTGKLLITDGAHTITRINDGAQKWLQGRGKNAVGQNLFEVIPRLRAHGFQELLNRALKGVSGAMPSLLPGDAGGTHHVVPVADGSGCVTAVLHLLREASPPAEAGGVQLAEKLADAVPERIIVLDRHMNYQVWNEACEKHYGLSRGAVLGHNLLEVAPGFIDDPGYQEFKRALKGETVHLSGDGDPAHPVDIALVPVPDEEGNVAAVLWVAGNNTEATGAVRH</sequence>